<accession>A0ACD3BCJ7</accession>
<dbReference type="Proteomes" id="UP000308600">
    <property type="component" value="Unassembled WGS sequence"/>
</dbReference>
<dbReference type="EMBL" id="ML208262">
    <property type="protein sequence ID" value="TFK75570.1"/>
    <property type="molecule type" value="Genomic_DNA"/>
</dbReference>
<evidence type="ECO:0000313" key="2">
    <source>
        <dbReference type="Proteomes" id="UP000308600"/>
    </source>
</evidence>
<sequence>MQKCPELSKLPKAPAVRSLNFKRQTPGCISRVSFHPSEPPLDSSHPAAQSKRGLFPVFKSNALTINAYPYAVLGKPERIWTEPFDRPFETWQQRVKRTMTASRHQQPNGSDRAHQLSEGAPVSEDFSLPPMVLSNDRNGRVSMSFLTVANKKKIGKTKRNVRVRLTRKMKTAVSHVITRGARTTEVNGKRTIVFSEASQPEENNWVLRGWSYAFVPSLEVYMMPYQDLIPLMRSAMRAIWEQGMAMEARWEKVTPSSSRISKRKSSTREFTMRINERALRASRLTDEEAEKWMEEHVRHGVGNPAELIRSAGGDGLAAVEKAVKASQDQDMRKVRERLAKKTFVIKSGSKGRPSPGES</sequence>
<organism evidence="1 2">
    <name type="scientific">Pluteus cervinus</name>
    <dbReference type="NCBI Taxonomy" id="181527"/>
    <lineage>
        <taxon>Eukaryota</taxon>
        <taxon>Fungi</taxon>
        <taxon>Dikarya</taxon>
        <taxon>Basidiomycota</taxon>
        <taxon>Agaricomycotina</taxon>
        <taxon>Agaricomycetes</taxon>
        <taxon>Agaricomycetidae</taxon>
        <taxon>Agaricales</taxon>
        <taxon>Pluteineae</taxon>
        <taxon>Pluteaceae</taxon>
        <taxon>Pluteus</taxon>
    </lineage>
</organism>
<gene>
    <name evidence="1" type="ORF">BDN72DRAFT_831845</name>
</gene>
<evidence type="ECO:0000313" key="1">
    <source>
        <dbReference type="EMBL" id="TFK75570.1"/>
    </source>
</evidence>
<protein>
    <submittedName>
        <fullName evidence="1">Uncharacterized protein</fullName>
    </submittedName>
</protein>
<name>A0ACD3BCJ7_9AGAR</name>
<proteinExistence type="predicted"/>
<reference evidence="1 2" key="1">
    <citation type="journal article" date="2019" name="Nat. Ecol. Evol.">
        <title>Megaphylogeny resolves global patterns of mushroom evolution.</title>
        <authorList>
            <person name="Varga T."/>
            <person name="Krizsan K."/>
            <person name="Foldi C."/>
            <person name="Dima B."/>
            <person name="Sanchez-Garcia M."/>
            <person name="Sanchez-Ramirez S."/>
            <person name="Szollosi G.J."/>
            <person name="Szarkandi J.G."/>
            <person name="Papp V."/>
            <person name="Albert L."/>
            <person name="Andreopoulos W."/>
            <person name="Angelini C."/>
            <person name="Antonin V."/>
            <person name="Barry K.W."/>
            <person name="Bougher N.L."/>
            <person name="Buchanan P."/>
            <person name="Buyck B."/>
            <person name="Bense V."/>
            <person name="Catcheside P."/>
            <person name="Chovatia M."/>
            <person name="Cooper J."/>
            <person name="Damon W."/>
            <person name="Desjardin D."/>
            <person name="Finy P."/>
            <person name="Geml J."/>
            <person name="Haridas S."/>
            <person name="Hughes K."/>
            <person name="Justo A."/>
            <person name="Karasinski D."/>
            <person name="Kautmanova I."/>
            <person name="Kiss B."/>
            <person name="Kocsube S."/>
            <person name="Kotiranta H."/>
            <person name="LaButti K.M."/>
            <person name="Lechner B.E."/>
            <person name="Liimatainen K."/>
            <person name="Lipzen A."/>
            <person name="Lukacs Z."/>
            <person name="Mihaltcheva S."/>
            <person name="Morgado L.N."/>
            <person name="Niskanen T."/>
            <person name="Noordeloos M.E."/>
            <person name="Ohm R.A."/>
            <person name="Ortiz-Santana B."/>
            <person name="Ovrebo C."/>
            <person name="Racz N."/>
            <person name="Riley R."/>
            <person name="Savchenko A."/>
            <person name="Shiryaev A."/>
            <person name="Soop K."/>
            <person name="Spirin V."/>
            <person name="Szebenyi C."/>
            <person name="Tomsovsky M."/>
            <person name="Tulloss R.E."/>
            <person name="Uehling J."/>
            <person name="Grigoriev I.V."/>
            <person name="Vagvolgyi C."/>
            <person name="Papp T."/>
            <person name="Martin F.M."/>
            <person name="Miettinen O."/>
            <person name="Hibbett D.S."/>
            <person name="Nagy L.G."/>
        </authorList>
    </citation>
    <scope>NUCLEOTIDE SEQUENCE [LARGE SCALE GENOMIC DNA]</scope>
    <source>
        <strain evidence="1 2">NL-1719</strain>
    </source>
</reference>
<keyword evidence="2" id="KW-1185">Reference proteome</keyword>